<evidence type="ECO:0000313" key="2">
    <source>
        <dbReference type="EMBL" id="RDX52355.1"/>
    </source>
</evidence>
<keyword evidence="1" id="KW-0732">Signal</keyword>
<evidence type="ECO:0008006" key="4">
    <source>
        <dbReference type="Google" id="ProtNLM"/>
    </source>
</evidence>
<feature type="chain" id="PRO_5016763688" description="Secreted protein" evidence="1">
    <location>
        <begin position="25"/>
        <end position="71"/>
    </location>
</feature>
<organism evidence="2 3">
    <name type="scientific">Lentinus brumalis</name>
    <dbReference type="NCBI Taxonomy" id="2498619"/>
    <lineage>
        <taxon>Eukaryota</taxon>
        <taxon>Fungi</taxon>
        <taxon>Dikarya</taxon>
        <taxon>Basidiomycota</taxon>
        <taxon>Agaricomycotina</taxon>
        <taxon>Agaricomycetes</taxon>
        <taxon>Polyporales</taxon>
        <taxon>Polyporaceae</taxon>
        <taxon>Lentinus</taxon>
    </lineage>
</organism>
<dbReference type="EMBL" id="KZ857391">
    <property type="protein sequence ID" value="RDX52355.1"/>
    <property type="molecule type" value="Genomic_DNA"/>
</dbReference>
<accession>A0A371DIK0</accession>
<protein>
    <recommendedName>
        <fullName evidence="4">Secreted protein</fullName>
    </recommendedName>
</protein>
<dbReference type="Proteomes" id="UP000256964">
    <property type="component" value="Unassembled WGS sequence"/>
</dbReference>
<evidence type="ECO:0000256" key="1">
    <source>
        <dbReference type="SAM" id="SignalP"/>
    </source>
</evidence>
<dbReference type="AlphaFoldDB" id="A0A371DIK0"/>
<keyword evidence="3" id="KW-1185">Reference proteome</keyword>
<evidence type="ECO:0000313" key="3">
    <source>
        <dbReference type="Proteomes" id="UP000256964"/>
    </source>
</evidence>
<proteinExistence type="predicted"/>
<sequence>MGFYSPSLQSVLLFILQRFPVVVPTRRLCYPRDVEGILPVGVSALLHSHNRSMTVFGRLERHHSLLLVSSP</sequence>
<gene>
    <name evidence="2" type="ORF">OH76DRAFT_209402</name>
</gene>
<reference evidence="2 3" key="1">
    <citation type="journal article" date="2018" name="Biotechnol. Biofuels">
        <title>Integrative visual omics of the white-rot fungus Polyporus brumalis exposes the biotechnological potential of its oxidative enzymes for delignifying raw plant biomass.</title>
        <authorList>
            <person name="Miyauchi S."/>
            <person name="Rancon A."/>
            <person name="Drula E."/>
            <person name="Hage H."/>
            <person name="Chaduli D."/>
            <person name="Favel A."/>
            <person name="Grisel S."/>
            <person name="Henrissat B."/>
            <person name="Herpoel-Gimbert I."/>
            <person name="Ruiz-Duenas F.J."/>
            <person name="Chevret D."/>
            <person name="Hainaut M."/>
            <person name="Lin J."/>
            <person name="Wang M."/>
            <person name="Pangilinan J."/>
            <person name="Lipzen A."/>
            <person name="Lesage-Meessen L."/>
            <person name="Navarro D."/>
            <person name="Riley R."/>
            <person name="Grigoriev I.V."/>
            <person name="Zhou S."/>
            <person name="Raouche S."/>
            <person name="Rosso M.N."/>
        </authorList>
    </citation>
    <scope>NUCLEOTIDE SEQUENCE [LARGE SCALE GENOMIC DNA]</scope>
    <source>
        <strain evidence="2 3">BRFM 1820</strain>
    </source>
</reference>
<feature type="signal peptide" evidence="1">
    <location>
        <begin position="1"/>
        <end position="24"/>
    </location>
</feature>
<name>A0A371DIK0_9APHY</name>